<dbReference type="InterPro" id="IPR007318">
    <property type="entry name" value="Phopholipid_MeTrfase"/>
</dbReference>
<dbReference type="Proteomes" id="UP000245728">
    <property type="component" value="Chromosome"/>
</dbReference>
<proteinExistence type="predicted"/>
<evidence type="ECO:0000313" key="7">
    <source>
        <dbReference type="Proteomes" id="UP000245728"/>
    </source>
</evidence>
<dbReference type="EMBL" id="CP029347">
    <property type="protein sequence ID" value="AWL10639.1"/>
    <property type="molecule type" value="Genomic_DNA"/>
</dbReference>
<name>A0A2S2DZ58_9ALTE</name>
<dbReference type="Pfam" id="PF04191">
    <property type="entry name" value="PEMT"/>
    <property type="match status" value="1"/>
</dbReference>
<keyword evidence="7" id="KW-1185">Reference proteome</keyword>
<dbReference type="Gene3D" id="1.20.120.1630">
    <property type="match status" value="1"/>
</dbReference>
<dbReference type="GO" id="GO:0008168">
    <property type="term" value="F:methyltransferase activity"/>
    <property type="evidence" value="ECO:0007669"/>
    <property type="project" value="UniProtKB-KW"/>
</dbReference>
<keyword evidence="6" id="KW-0808">Transferase</keyword>
<evidence type="ECO:0000256" key="1">
    <source>
        <dbReference type="ARBA" id="ARBA00004127"/>
    </source>
</evidence>
<protein>
    <submittedName>
        <fullName evidence="6">PEMT/PEM2 methyltransferase family protein</fullName>
    </submittedName>
</protein>
<dbReference type="GO" id="GO:0032259">
    <property type="term" value="P:methylation"/>
    <property type="evidence" value="ECO:0007669"/>
    <property type="project" value="UniProtKB-KW"/>
</dbReference>
<reference evidence="6 7" key="1">
    <citation type="submission" date="2018-05" db="EMBL/GenBank/DDBJ databases">
        <title>Salinimonas sp. HMF8227 Genome sequencing and assembly.</title>
        <authorList>
            <person name="Kang H."/>
            <person name="Kang J."/>
            <person name="Cha I."/>
            <person name="Kim H."/>
            <person name="Joh K."/>
        </authorList>
    </citation>
    <scope>NUCLEOTIDE SEQUENCE [LARGE SCALE GENOMIC DNA]</scope>
    <source>
        <strain evidence="6 7">HMF8227</strain>
    </source>
</reference>
<evidence type="ECO:0000256" key="3">
    <source>
        <dbReference type="ARBA" id="ARBA00022989"/>
    </source>
</evidence>
<comment type="subcellular location">
    <subcellularLocation>
        <location evidence="1">Endomembrane system</location>
        <topology evidence="1">Multi-pass membrane protein</topology>
    </subcellularLocation>
</comment>
<feature type="transmembrane region" description="Helical" evidence="5">
    <location>
        <begin position="78"/>
        <end position="107"/>
    </location>
</feature>
<sequence length="209" mass="23781">MELSLFNQVFLAAFYTLVALFYTLRIKLSRPQAPSCDFVHMGSLGSLHWWNHLTFRVFRLLIWAVCVLRLLWPELDAYLLFVPLAELPIVVSMGMGLLVVGFALAIWGNLTLDGLWRSGVDESASAGIVTHSLYRYSRNPIFIGVLTGQLGFFMALPGWFSLLCMLVGWAAIVIQVRLEEVHLEAKYPCEFKAYCRQTARWFGRRIASD</sequence>
<keyword evidence="4 5" id="KW-0472">Membrane</keyword>
<keyword evidence="2 5" id="KW-0812">Transmembrane</keyword>
<dbReference type="KEGG" id="salh:HMF8227_00131"/>
<feature type="transmembrane region" description="Helical" evidence="5">
    <location>
        <begin position="53"/>
        <end position="72"/>
    </location>
</feature>
<feature type="transmembrane region" description="Helical" evidence="5">
    <location>
        <begin position="141"/>
        <end position="174"/>
    </location>
</feature>
<evidence type="ECO:0000256" key="2">
    <source>
        <dbReference type="ARBA" id="ARBA00022692"/>
    </source>
</evidence>
<keyword evidence="3 5" id="KW-1133">Transmembrane helix</keyword>
<keyword evidence="6" id="KW-0489">Methyltransferase</keyword>
<gene>
    <name evidence="6" type="ORF">HMF8227_00131</name>
</gene>
<evidence type="ECO:0000256" key="4">
    <source>
        <dbReference type="ARBA" id="ARBA00023136"/>
    </source>
</evidence>
<dbReference type="GO" id="GO:0012505">
    <property type="term" value="C:endomembrane system"/>
    <property type="evidence" value="ECO:0007669"/>
    <property type="project" value="UniProtKB-SubCell"/>
</dbReference>
<accession>A0A2S2DZ58</accession>
<dbReference type="AlphaFoldDB" id="A0A2S2DZ58"/>
<organism evidence="6 7">
    <name type="scientific">Saliniradius amylolyticus</name>
    <dbReference type="NCBI Taxonomy" id="2183582"/>
    <lineage>
        <taxon>Bacteria</taxon>
        <taxon>Pseudomonadati</taxon>
        <taxon>Pseudomonadota</taxon>
        <taxon>Gammaproteobacteria</taxon>
        <taxon>Alteromonadales</taxon>
        <taxon>Alteromonadaceae</taxon>
        <taxon>Saliniradius</taxon>
    </lineage>
</organism>
<evidence type="ECO:0000256" key="5">
    <source>
        <dbReference type="SAM" id="Phobius"/>
    </source>
</evidence>
<evidence type="ECO:0000313" key="6">
    <source>
        <dbReference type="EMBL" id="AWL10639.1"/>
    </source>
</evidence>
<feature type="transmembrane region" description="Helical" evidence="5">
    <location>
        <begin position="6"/>
        <end position="24"/>
    </location>
</feature>